<dbReference type="Gene3D" id="3.40.710.10">
    <property type="entry name" value="DD-peptidase/beta-lactamase superfamily"/>
    <property type="match status" value="1"/>
</dbReference>
<reference evidence="3 4" key="1">
    <citation type="submission" date="2020-08" db="EMBL/GenBank/DDBJ databases">
        <title>Cohnella phylogeny.</title>
        <authorList>
            <person name="Dunlap C."/>
        </authorList>
    </citation>
    <scope>NUCLEOTIDE SEQUENCE [LARGE SCALE GENOMIC DNA]</scope>
    <source>
        <strain evidence="3 4">DSM 25241</strain>
    </source>
</reference>
<keyword evidence="4" id="KW-1185">Reference proteome</keyword>
<dbReference type="AlphaFoldDB" id="A0A841SWG7"/>
<dbReference type="PANTHER" id="PTHR43283">
    <property type="entry name" value="BETA-LACTAMASE-RELATED"/>
    <property type="match status" value="1"/>
</dbReference>
<dbReference type="RefSeq" id="WP_185121830.1">
    <property type="nucleotide sequence ID" value="NZ_JACJVQ010000019.1"/>
</dbReference>
<protein>
    <submittedName>
        <fullName evidence="3">Beta-lactamase family protein</fullName>
    </submittedName>
</protein>
<dbReference type="Pfam" id="PF00144">
    <property type="entry name" value="Beta-lactamase"/>
    <property type="match status" value="1"/>
</dbReference>
<dbReference type="InterPro" id="IPR050789">
    <property type="entry name" value="Diverse_Enzym_Activities"/>
</dbReference>
<dbReference type="InterPro" id="IPR012338">
    <property type="entry name" value="Beta-lactam/transpept-like"/>
</dbReference>
<organism evidence="3 4">
    <name type="scientific">Cohnella thailandensis</name>
    <dbReference type="NCBI Taxonomy" id="557557"/>
    <lineage>
        <taxon>Bacteria</taxon>
        <taxon>Bacillati</taxon>
        <taxon>Bacillota</taxon>
        <taxon>Bacilli</taxon>
        <taxon>Bacillales</taxon>
        <taxon>Paenibacillaceae</taxon>
        <taxon>Cohnella</taxon>
    </lineage>
</organism>
<accession>A0A841SWG7</accession>
<evidence type="ECO:0000313" key="4">
    <source>
        <dbReference type="Proteomes" id="UP000535838"/>
    </source>
</evidence>
<proteinExistence type="predicted"/>
<evidence type="ECO:0000256" key="1">
    <source>
        <dbReference type="SAM" id="MobiDB-lite"/>
    </source>
</evidence>
<dbReference type="SUPFAM" id="SSF56601">
    <property type="entry name" value="beta-lactamase/transpeptidase-like"/>
    <property type="match status" value="1"/>
</dbReference>
<sequence>MELHRYGAAKGTSLPRSKPLDQGVSPASIVDFIKRIEEDELELHSLMIVRNGHVVSEGWWTPYRSEDSHLLNSLSKSFTSTAIGFAVQEGLLSLEDTVISFFPELTTSAIKENMASLRVRHLLSMSTGHAVDTTPAMQQSDDWAKAFLEIPIVHEPGTYFLYNTGATYMLSAILTQATGEKLLDYLQPRLFEPLGMSGIASISCPKGIHAGGFGMSAKTEDIAKLGLLYLQKGWWNGQRILPERWVIEATASHLSNGSDPDSDWAQGYGFQFWRCRHGAYRGDGAFGQFCVVLPEQNAVVAMTGGVMEMQSVLNALWDCLLPGMAAGDPTEGANRQQRELEPLLRSLSYPVPVLRAGSPEARNWDGKRYKASLNEAGITAISFRFGEDIFLFQYQDDNGLHSVRIGNGEWSENRICLAGECLKAKVAGTWRKKNKLEVIVRFVETPFCDKWTCHFVNDSVKVSAERNVWVMPGLSSNALLPELTGYRYADRDMWIGNGLGREEPPSP</sequence>
<feature type="domain" description="Beta-lactamase-related" evidence="2">
    <location>
        <begin position="45"/>
        <end position="302"/>
    </location>
</feature>
<comment type="caution">
    <text evidence="3">The sequence shown here is derived from an EMBL/GenBank/DDBJ whole genome shotgun (WGS) entry which is preliminary data.</text>
</comment>
<gene>
    <name evidence="3" type="ORF">H7B67_21020</name>
</gene>
<evidence type="ECO:0000259" key="2">
    <source>
        <dbReference type="Pfam" id="PF00144"/>
    </source>
</evidence>
<feature type="region of interest" description="Disordered" evidence="1">
    <location>
        <begin position="1"/>
        <end position="24"/>
    </location>
</feature>
<dbReference type="InterPro" id="IPR001466">
    <property type="entry name" value="Beta-lactam-related"/>
</dbReference>
<dbReference type="Proteomes" id="UP000535838">
    <property type="component" value="Unassembled WGS sequence"/>
</dbReference>
<name>A0A841SWG7_9BACL</name>
<dbReference type="PANTHER" id="PTHR43283:SF7">
    <property type="entry name" value="BETA-LACTAMASE-RELATED DOMAIN-CONTAINING PROTEIN"/>
    <property type="match status" value="1"/>
</dbReference>
<dbReference type="EMBL" id="JACJVQ010000019">
    <property type="protein sequence ID" value="MBB6636613.1"/>
    <property type="molecule type" value="Genomic_DNA"/>
</dbReference>
<evidence type="ECO:0000313" key="3">
    <source>
        <dbReference type="EMBL" id="MBB6636613.1"/>
    </source>
</evidence>